<dbReference type="AlphaFoldDB" id="A0A0E0PWP9"/>
<feature type="transmembrane region" description="Helical" evidence="3">
    <location>
        <begin position="318"/>
        <end position="342"/>
    </location>
</feature>
<feature type="transmembrane region" description="Helical" evidence="3">
    <location>
        <begin position="685"/>
        <end position="704"/>
    </location>
</feature>
<dbReference type="InterPro" id="IPR020904">
    <property type="entry name" value="Sc_DH/Rdtase_CS"/>
</dbReference>
<dbReference type="InterPro" id="IPR036291">
    <property type="entry name" value="NAD(P)-bd_dom_sf"/>
</dbReference>
<dbReference type="Gramene" id="ORUFI06G12370.1">
    <property type="protein sequence ID" value="ORUFI06G12370.1"/>
    <property type="gene ID" value="ORUFI06G12370"/>
</dbReference>
<evidence type="ECO:0000313" key="5">
    <source>
        <dbReference type="Proteomes" id="UP000008022"/>
    </source>
</evidence>
<feature type="transmembrane region" description="Helical" evidence="3">
    <location>
        <begin position="17"/>
        <end position="43"/>
    </location>
</feature>
<dbReference type="eggNOG" id="ENOG502QRPU">
    <property type="taxonomic scope" value="Eukaryota"/>
</dbReference>
<evidence type="ECO:0000256" key="1">
    <source>
        <dbReference type="ARBA" id="ARBA00004240"/>
    </source>
</evidence>
<evidence type="ECO:0000256" key="3">
    <source>
        <dbReference type="SAM" id="Phobius"/>
    </source>
</evidence>
<dbReference type="Pfam" id="PF00106">
    <property type="entry name" value="adh_short"/>
    <property type="match status" value="3"/>
</dbReference>
<dbReference type="STRING" id="4529.A0A0E0PWP9"/>
<proteinExistence type="predicted"/>
<dbReference type="PANTHER" id="PTHR43899">
    <property type="entry name" value="RH59310P"/>
    <property type="match status" value="1"/>
</dbReference>
<keyword evidence="5" id="KW-1185">Reference proteome</keyword>
<evidence type="ECO:0008006" key="6">
    <source>
        <dbReference type="Google" id="ProtNLM"/>
    </source>
</evidence>
<dbReference type="PRINTS" id="PR00081">
    <property type="entry name" value="GDHRDH"/>
</dbReference>
<protein>
    <recommendedName>
        <fullName evidence="6">Very-long-chain 3-oxoacyl-CoA reductase</fullName>
    </recommendedName>
</protein>
<dbReference type="Gene3D" id="3.40.50.720">
    <property type="entry name" value="NAD(P)-binding Rossmann-like Domain"/>
    <property type="match status" value="4"/>
</dbReference>
<evidence type="ECO:0000313" key="4">
    <source>
        <dbReference type="EnsemblPlants" id="ORUFI06G12370.1"/>
    </source>
</evidence>
<evidence type="ECO:0000256" key="2">
    <source>
        <dbReference type="ARBA" id="ARBA00023002"/>
    </source>
</evidence>
<keyword evidence="3" id="KW-0472">Membrane</keyword>
<name>A0A0E0PWP9_ORYRU</name>
<dbReference type="InterPro" id="IPR002347">
    <property type="entry name" value="SDR_fam"/>
</dbReference>
<comment type="subcellular location">
    <subcellularLocation>
        <location evidence="1">Endoplasmic reticulum</location>
    </subcellularLocation>
</comment>
<keyword evidence="3" id="KW-1133">Transmembrane helix</keyword>
<organism evidence="4 5">
    <name type="scientific">Oryza rufipogon</name>
    <name type="common">Brownbeard rice</name>
    <name type="synonym">Asian wild rice</name>
    <dbReference type="NCBI Taxonomy" id="4529"/>
    <lineage>
        <taxon>Eukaryota</taxon>
        <taxon>Viridiplantae</taxon>
        <taxon>Streptophyta</taxon>
        <taxon>Embryophyta</taxon>
        <taxon>Tracheophyta</taxon>
        <taxon>Spermatophyta</taxon>
        <taxon>Magnoliopsida</taxon>
        <taxon>Liliopsida</taxon>
        <taxon>Poales</taxon>
        <taxon>Poaceae</taxon>
        <taxon>BOP clade</taxon>
        <taxon>Oryzoideae</taxon>
        <taxon>Oryzeae</taxon>
        <taxon>Oryzinae</taxon>
        <taxon>Oryza</taxon>
    </lineage>
</organism>
<dbReference type="PANTHER" id="PTHR43899:SF17">
    <property type="entry name" value="OS06G0299200 PROTEIN"/>
    <property type="match status" value="1"/>
</dbReference>
<dbReference type="EnsemblPlants" id="ORUFI06G12370.1">
    <property type="protein sequence ID" value="ORUFI06G12370.1"/>
    <property type="gene ID" value="ORUFI06G12370"/>
</dbReference>
<dbReference type="GO" id="GO:0005783">
    <property type="term" value="C:endoplasmic reticulum"/>
    <property type="evidence" value="ECO:0007669"/>
    <property type="project" value="UniProtKB-SubCell"/>
</dbReference>
<dbReference type="InterPro" id="IPR051019">
    <property type="entry name" value="VLCFA-Steroid_DH"/>
</dbReference>
<reference evidence="5" key="1">
    <citation type="submission" date="2013-06" db="EMBL/GenBank/DDBJ databases">
        <authorList>
            <person name="Zhao Q."/>
        </authorList>
    </citation>
    <scope>NUCLEOTIDE SEQUENCE</scope>
    <source>
        <strain evidence="5">cv. W1943</strain>
    </source>
</reference>
<dbReference type="PROSITE" id="PS00061">
    <property type="entry name" value="ADH_SHORT"/>
    <property type="match status" value="2"/>
</dbReference>
<dbReference type="PRINTS" id="PR00080">
    <property type="entry name" value="SDRFAMILY"/>
</dbReference>
<dbReference type="GO" id="GO:0045703">
    <property type="term" value="F:ketoreductase activity"/>
    <property type="evidence" value="ECO:0007669"/>
    <property type="project" value="TreeGrafter"/>
</dbReference>
<dbReference type="OMA" id="HIATPWW"/>
<dbReference type="SUPFAM" id="SSF51735">
    <property type="entry name" value="NAD(P)-binding Rossmann-fold domains"/>
    <property type="match status" value="3"/>
</dbReference>
<accession>A0A0E0PWP9</accession>
<feature type="transmembrane region" description="Helical" evidence="3">
    <location>
        <begin position="648"/>
        <end position="673"/>
    </location>
</feature>
<dbReference type="Proteomes" id="UP000008022">
    <property type="component" value="Unassembled WGS sequence"/>
</dbReference>
<sequence length="949" mass="103366">MASHVFMIRQETAPAQWWFLSLAFVGAAYAATVTLRFVAYLALCRCHRPKDDLRRRYGEWAVVTGPTSGIGRAMALELARHGLNLVLVGRDPAILREISGTVRSLHKVKTKTVVFDLSLVWTPDGDEPLRRLREAVEGLDVGVVVNNAGVAKPGAVYLHEADVEAWVRMVRVNMSAVTEVTAVVLPGMVSRGRGAIVNIGSAGSEYIPTLPLYTMYAATKRYVAQFSRSLHAPFFVDTRLMFRFEEAAGGVSLFTVTPDAYARAAVAWIGRGGALCTPAVRHQLLRRMAAAAPDSVHDWILLRLATWNRKHIATPWWFILRAFVGAAYVGFVALRLLAYLWLCLPRMPKGDLRRRYGEWAVVTGPTSGIGRAMALELARHGLNLVLLNLVLVGRDPAILRQISDTIASLSELIVVNNAGVAEPGAVYLHEADVEAWARMVRVNVSAVTEVTAAVLPGMVARGRGGAVVNIGSAASESIPSLPLYTMYSSTKRYVAQFSRSLHVEYASKGIHVQCQILIKSGKYVHANRESNRSMYGSYAPFLVDTRLMFRFEEAAGGVSLFTVTPDAYARAAVAWIGRGGALCTPGVRHQLLRRMAAAVPDSVHDWILLHLTTWNRKRQSCALRSDQMMASHFYGMFRQDDPAPAPAWWFQSLAFLGAAYVAGVTLRLLAYVAICLGGPKDLRRYGAWAVITGPTSGIGCAMALELARRGLNLVLVGRDPARLREISGTIRSRHGRVQTKAVVFDLSLASTPDGDQPLRRLRGGGGGGGGGGARPGAVYLHEADVEEWVRMARVNVSAVTEVTAAVLPGMVERGRGGAVVNLGSAASEAIPSFPLYTMYASTKRYVAQFSRSLHVEYANKGIHVQCQTPFFVETTMLAKLEEEVGLSVSPLKVSTDTYARAAVAWIGRGGPLCTPGGLLHQLMWCITAAVPESVLDWIVLRFTTWNRGR</sequence>
<keyword evidence="2" id="KW-0560">Oxidoreductase</keyword>
<dbReference type="HOGENOM" id="CLU_010194_38_3_1"/>
<keyword evidence="3" id="KW-0812">Transmembrane</keyword>
<reference evidence="4" key="2">
    <citation type="submission" date="2015-06" db="UniProtKB">
        <authorList>
            <consortium name="EnsemblPlants"/>
        </authorList>
    </citation>
    <scope>IDENTIFICATION</scope>
</reference>